<name>A1KAB3_AZOSB</name>
<keyword evidence="2" id="KW-1185">Reference proteome</keyword>
<accession>A1KAB3</accession>
<dbReference type="AlphaFoldDB" id="A1KAB3"/>
<dbReference type="Pfam" id="PF12279">
    <property type="entry name" value="DUF3619"/>
    <property type="match status" value="1"/>
</dbReference>
<protein>
    <submittedName>
        <fullName evidence="1">Uncharacterized protein</fullName>
    </submittedName>
</protein>
<dbReference type="EMBL" id="AM406670">
    <property type="protein sequence ID" value="CAL95769.1"/>
    <property type="molecule type" value="Genomic_DNA"/>
</dbReference>
<dbReference type="InterPro" id="IPR022064">
    <property type="entry name" value="DUF3619"/>
</dbReference>
<reference evidence="1 2" key="1">
    <citation type="journal article" date="2006" name="Nat. Biotechnol.">
        <title>Complete genome of the mutualistic, N2-fixing grass endophyte Azoarcus sp. strain BH72.</title>
        <authorList>
            <person name="Krause A."/>
            <person name="Ramakumar A."/>
            <person name="Bartels D."/>
            <person name="Battistoni F."/>
            <person name="Bekel T."/>
            <person name="Boch J."/>
            <person name="Boehm M."/>
            <person name="Friedrich F."/>
            <person name="Hurek T."/>
            <person name="Krause L."/>
            <person name="Linke B."/>
            <person name="McHardy A.C."/>
            <person name="Sarkar A."/>
            <person name="Schneiker S."/>
            <person name="Syed A.A."/>
            <person name="Thauer R."/>
            <person name="Vorhoelter F.-J."/>
            <person name="Weidner S."/>
            <person name="Puehler A."/>
            <person name="Reinhold-Hurek B."/>
            <person name="Kaiser O."/>
            <person name="Goesmann A."/>
        </authorList>
    </citation>
    <scope>NUCLEOTIDE SEQUENCE [LARGE SCALE GENOMIC DNA]</scope>
    <source>
        <strain evidence="1 2">BH72</strain>
    </source>
</reference>
<gene>
    <name evidence="1" type="ordered locus">azo3152</name>
</gene>
<dbReference type="STRING" id="62928.azo3152"/>
<proteinExistence type="predicted"/>
<dbReference type="Proteomes" id="UP000002588">
    <property type="component" value="Chromosome"/>
</dbReference>
<evidence type="ECO:0000313" key="1">
    <source>
        <dbReference type="EMBL" id="CAL95769.1"/>
    </source>
</evidence>
<dbReference type="HOGENOM" id="CLU_131372_0_0_4"/>
<sequence length="136" mass="14874">MSLRRHADDRLTDEDATARRIAACLDPLAHEIDPAIARRLAAARNRALAGHRPHAGPARRVVAALALDGIFQPRVRQMFVLFALVCAALVLGGRHGGQAEGGEFDEIDAALLSDELPIDAYLDTDFSRWLEQDPRS</sequence>
<organism evidence="1 2">
    <name type="scientific">Azoarcus sp. (strain BH72)</name>
    <dbReference type="NCBI Taxonomy" id="418699"/>
    <lineage>
        <taxon>Bacteria</taxon>
        <taxon>Pseudomonadati</taxon>
        <taxon>Pseudomonadota</taxon>
        <taxon>Betaproteobacteria</taxon>
        <taxon>Rhodocyclales</taxon>
        <taxon>Zoogloeaceae</taxon>
        <taxon>Azoarcus</taxon>
    </lineage>
</organism>
<evidence type="ECO:0000313" key="2">
    <source>
        <dbReference type="Proteomes" id="UP000002588"/>
    </source>
</evidence>
<dbReference type="KEGG" id="azo:azo3152"/>